<gene>
    <name evidence="6" type="ORF">ELY37_06615</name>
</gene>
<dbReference type="CDD" id="cd16917">
    <property type="entry name" value="HATPase_UhpB-NarQ-NarX-like"/>
    <property type="match status" value="1"/>
</dbReference>
<dbReference type="InterPro" id="IPR050482">
    <property type="entry name" value="Sensor_HK_TwoCompSys"/>
</dbReference>
<dbReference type="InterPro" id="IPR011712">
    <property type="entry name" value="Sig_transdc_His_kin_sub3_dim/P"/>
</dbReference>
<keyword evidence="3" id="KW-0902">Two-component regulatory system</keyword>
<dbReference type="EMBL" id="RZHD01000004">
    <property type="protein sequence ID" value="RUR47925.1"/>
    <property type="molecule type" value="Genomic_DNA"/>
</dbReference>
<dbReference type="PANTHER" id="PTHR24421:SF58">
    <property type="entry name" value="SIGNAL TRANSDUCTION HISTIDINE-PROTEIN KINASE_PHOSPHATASE UHPB"/>
    <property type="match status" value="1"/>
</dbReference>
<evidence type="ECO:0000259" key="5">
    <source>
        <dbReference type="PROSITE" id="PS50109"/>
    </source>
</evidence>
<proteinExistence type="predicted"/>
<dbReference type="PROSITE" id="PS50109">
    <property type="entry name" value="HIS_KIN"/>
    <property type="match status" value="1"/>
</dbReference>
<dbReference type="SUPFAM" id="SSF55785">
    <property type="entry name" value="PYP-like sensor domain (PAS domain)"/>
    <property type="match status" value="1"/>
</dbReference>
<reference evidence="6 7" key="1">
    <citation type="submission" date="2018-12" db="EMBL/GenBank/DDBJ databases">
        <title>three novel Halomonas strain isolated from plants.</title>
        <authorList>
            <person name="Sun C."/>
        </authorList>
    </citation>
    <scope>NUCLEOTIDE SEQUENCE [LARGE SCALE GENOMIC DNA]</scope>
    <source>
        <strain evidence="6 7">RC</strain>
    </source>
</reference>
<evidence type="ECO:0000256" key="2">
    <source>
        <dbReference type="ARBA" id="ARBA00022777"/>
    </source>
</evidence>
<dbReference type="AlphaFoldDB" id="A0A3S1E992"/>
<protein>
    <submittedName>
        <fullName evidence="6">PAS domain-containing protein</fullName>
    </submittedName>
</protein>
<dbReference type="Pfam" id="PF02518">
    <property type="entry name" value="HATPase_c"/>
    <property type="match status" value="1"/>
</dbReference>
<dbReference type="RefSeq" id="WP_126981569.1">
    <property type="nucleotide sequence ID" value="NZ_RZHD01000004.1"/>
</dbReference>
<feature type="domain" description="Histidine kinase" evidence="5">
    <location>
        <begin position="227"/>
        <end position="418"/>
    </location>
</feature>
<dbReference type="InterPro" id="IPR035965">
    <property type="entry name" value="PAS-like_dom_sf"/>
</dbReference>
<dbReference type="SUPFAM" id="SSF55874">
    <property type="entry name" value="ATPase domain of HSP90 chaperone/DNA topoisomerase II/histidine kinase"/>
    <property type="match status" value="1"/>
</dbReference>
<dbReference type="Gene3D" id="1.20.5.1930">
    <property type="match status" value="1"/>
</dbReference>
<keyword evidence="4" id="KW-0175">Coiled coil</keyword>
<dbReference type="OrthoDB" id="176203at2"/>
<evidence type="ECO:0000256" key="1">
    <source>
        <dbReference type="ARBA" id="ARBA00022679"/>
    </source>
</evidence>
<feature type="coiled-coil region" evidence="4">
    <location>
        <begin position="192"/>
        <end position="219"/>
    </location>
</feature>
<accession>A0A3S1E992</accession>
<dbReference type="Gene3D" id="3.30.450.20">
    <property type="entry name" value="PAS domain"/>
    <property type="match status" value="1"/>
</dbReference>
<dbReference type="Pfam" id="PF13426">
    <property type="entry name" value="PAS_9"/>
    <property type="match status" value="1"/>
</dbReference>
<dbReference type="PANTHER" id="PTHR24421">
    <property type="entry name" value="NITRATE/NITRITE SENSOR PROTEIN NARX-RELATED"/>
    <property type="match status" value="1"/>
</dbReference>
<dbReference type="SMART" id="SM00387">
    <property type="entry name" value="HATPase_c"/>
    <property type="match status" value="1"/>
</dbReference>
<dbReference type="Gene3D" id="3.30.565.10">
    <property type="entry name" value="Histidine kinase-like ATPase, C-terminal domain"/>
    <property type="match status" value="1"/>
</dbReference>
<dbReference type="Pfam" id="PF07730">
    <property type="entry name" value="HisKA_3"/>
    <property type="match status" value="1"/>
</dbReference>
<dbReference type="InterPro" id="IPR000014">
    <property type="entry name" value="PAS"/>
</dbReference>
<dbReference type="InterPro" id="IPR036890">
    <property type="entry name" value="HATPase_C_sf"/>
</dbReference>
<evidence type="ECO:0000313" key="7">
    <source>
        <dbReference type="Proteomes" id="UP000286912"/>
    </source>
</evidence>
<dbReference type="Proteomes" id="UP000286912">
    <property type="component" value="Unassembled WGS sequence"/>
</dbReference>
<dbReference type="GO" id="GO:0000155">
    <property type="term" value="F:phosphorelay sensor kinase activity"/>
    <property type="evidence" value="ECO:0007669"/>
    <property type="project" value="InterPro"/>
</dbReference>
<evidence type="ECO:0000256" key="4">
    <source>
        <dbReference type="SAM" id="Coils"/>
    </source>
</evidence>
<dbReference type="InterPro" id="IPR005467">
    <property type="entry name" value="His_kinase_dom"/>
</dbReference>
<organism evidence="6 7">
    <name type="scientific">Vreelandella populi</name>
    <dbReference type="NCBI Taxonomy" id="2498858"/>
    <lineage>
        <taxon>Bacteria</taxon>
        <taxon>Pseudomonadati</taxon>
        <taxon>Pseudomonadota</taxon>
        <taxon>Gammaproteobacteria</taxon>
        <taxon>Oceanospirillales</taxon>
        <taxon>Halomonadaceae</taxon>
        <taxon>Vreelandella</taxon>
    </lineage>
</organism>
<keyword evidence="2" id="KW-0418">Kinase</keyword>
<keyword evidence="1" id="KW-0808">Transferase</keyword>
<sequence length="420" mass="46934">MLSLILDHAKKIAGSWHVLLGAQQAFTSGMSKQRENSLYQPTEKPNCDFFKTHLLPVAVLNDKSVYVQHSAALRRKEAAHQSLVDILPQGLITFCKSRIIFANSAAYRMLGDSSGQLPATFDLSWCIPSSRRARELDRLHALQQGLTKGQQTRRLKLRRLDGSEFDAEVTEILVEGEDGREVQWLLRDVTQDQKMQLDLEEANSQLKHLSQRLIEIQEIERREIARDLHDDIGQQLTGLKLYMQRLIRKLDNPEAIAITSGLVEGTDQALAKVRRLSLSLHPLQLETLGLEAALRWHLSRFLEATQTAWELQVEGLLDTISPAKAVAAFRIVQEAVNNATKHAQADNLRIMLNRDQDGLRLEVLDDGCGFDTSDAALGIHSLGLTSMRERVASLGGHLTINSLEGVGTRITACLPVQREA</sequence>
<dbReference type="InterPro" id="IPR003594">
    <property type="entry name" value="HATPase_dom"/>
</dbReference>
<evidence type="ECO:0000313" key="6">
    <source>
        <dbReference type="EMBL" id="RUR47925.1"/>
    </source>
</evidence>
<dbReference type="GO" id="GO:0046983">
    <property type="term" value="F:protein dimerization activity"/>
    <property type="evidence" value="ECO:0007669"/>
    <property type="project" value="InterPro"/>
</dbReference>
<evidence type="ECO:0000256" key="3">
    <source>
        <dbReference type="ARBA" id="ARBA00023012"/>
    </source>
</evidence>
<comment type="caution">
    <text evidence="6">The sequence shown here is derived from an EMBL/GenBank/DDBJ whole genome shotgun (WGS) entry which is preliminary data.</text>
</comment>
<dbReference type="GO" id="GO:0016020">
    <property type="term" value="C:membrane"/>
    <property type="evidence" value="ECO:0007669"/>
    <property type="project" value="InterPro"/>
</dbReference>
<name>A0A3S1E992_9GAMM</name>
<keyword evidence="7" id="KW-1185">Reference proteome</keyword>